<dbReference type="SUPFAM" id="SSF55856">
    <property type="entry name" value="Cytochrome b5-like heme/steroid binding domain"/>
    <property type="match status" value="1"/>
</dbReference>
<evidence type="ECO:0000256" key="3">
    <source>
        <dbReference type="ARBA" id="ARBA00023004"/>
    </source>
</evidence>
<dbReference type="SMART" id="SM01117">
    <property type="entry name" value="Cyt-b5"/>
    <property type="match status" value="1"/>
</dbReference>
<keyword evidence="5" id="KW-0812">Transmembrane</keyword>
<dbReference type="GO" id="GO:0020037">
    <property type="term" value="F:heme binding"/>
    <property type="evidence" value="ECO:0007669"/>
    <property type="project" value="TreeGrafter"/>
</dbReference>
<reference evidence="7 8" key="1">
    <citation type="journal article" date="2015" name="Nature">
        <title>rRNA introns, odd ribosomes, and small enigmatic genomes across a large radiation of phyla.</title>
        <authorList>
            <person name="Brown C.T."/>
            <person name="Hug L.A."/>
            <person name="Thomas B.C."/>
            <person name="Sharon I."/>
            <person name="Castelle C.J."/>
            <person name="Singh A."/>
            <person name="Wilkins M.J."/>
            <person name="Williams K.H."/>
            <person name="Banfield J.F."/>
        </authorList>
    </citation>
    <scope>NUCLEOTIDE SEQUENCE [LARGE SCALE GENOMIC DNA]</scope>
</reference>
<dbReference type="InterPro" id="IPR050668">
    <property type="entry name" value="Cytochrome_b5"/>
</dbReference>
<organism evidence="7 8">
    <name type="scientific">Candidatus Yanofskybacteria bacterium GW2011_GWD2_39_48</name>
    <dbReference type="NCBI Taxonomy" id="1619031"/>
    <lineage>
        <taxon>Bacteria</taxon>
        <taxon>Candidatus Yanofskyibacteriota</taxon>
    </lineage>
</organism>
<dbReference type="InterPro" id="IPR036400">
    <property type="entry name" value="Cyt_B5-like_heme/steroid_sf"/>
</dbReference>
<dbReference type="PANTHER" id="PTHR19359:SF95">
    <property type="entry name" value="CYTOCHROME B5 TYPE B"/>
    <property type="match status" value="1"/>
</dbReference>
<dbReference type="GO" id="GO:0046872">
    <property type="term" value="F:metal ion binding"/>
    <property type="evidence" value="ECO:0007669"/>
    <property type="project" value="UniProtKB-KW"/>
</dbReference>
<evidence type="ECO:0000313" key="7">
    <source>
        <dbReference type="EMBL" id="KKR23788.1"/>
    </source>
</evidence>
<evidence type="ECO:0000256" key="1">
    <source>
        <dbReference type="ARBA" id="ARBA00022617"/>
    </source>
</evidence>
<name>A0A0G0P759_9BACT</name>
<feature type="domain" description="Cytochrome b5 heme-binding" evidence="6">
    <location>
        <begin position="69"/>
        <end position="150"/>
    </location>
</feature>
<sequence length="151" mass="16585">MGEYNIFMKTLYVATVVLIVLIVAGIFISAQYRDSNTSINYLPTLTPISTPKSLKTPILTSCGNGGACTFAQIATHNTRNDCWVYLSPIDKVYDVTNYIKDPGKHPGGDVIISKCGTNIYDYFTTDANGGRKHSNKAFSILDSFYIGPLKK</sequence>
<evidence type="ECO:0000259" key="6">
    <source>
        <dbReference type="PROSITE" id="PS50255"/>
    </source>
</evidence>
<dbReference type="EMBL" id="LBXD01000007">
    <property type="protein sequence ID" value="KKR23788.1"/>
    <property type="molecule type" value="Genomic_DNA"/>
</dbReference>
<protein>
    <recommendedName>
        <fullName evidence="6">Cytochrome b5 heme-binding domain-containing protein</fullName>
    </recommendedName>
</protein>
<dbReference type="PROSITE" id="PS50255">
    <property type="entry name" value="CYTOCHROME_B5_2"/>
    <property type="match status" value="1"/>
</dbReference>
<dbReference type="InterPro" id="IPR001199">
    <property type="entry name" value="Cyt_B5-like_heme/steroid-bd"/>
</dbReference>
<dbReference type="GO" id="GO:0016020">
    <property type="term" value="C:membrane"/>
    <property type="evidence" value="ECO:0007669"/>
    <property type="project" value="TreeGrafter"/>
</dbReference>
<dbReference type="PANTHER" id="PTHR19359">
    <property type="entry name" value="CYTOCHROME B5"/>
    <property type="match status" value="1"/>
</dbReference>
<proteinExistence type="inferred from homology"/>
<dbReference type="Pfam" id="PF00173">
    <property type="entry name" value="Cyt-b5"/>
    <property type="match status" value="1"/>
</dbReference>
<comment type="caution">
    <text evidence="7">The sequence shown here is derived from an EMBL/GenBank/DDBJ whole genome shotgun (WGS) entry which is preliminary data.</text>
</comment>
<gene>
    <name evidence="7" type="ORF">UT53_C0007G0006</name>
</gene>
<evidence type="ECO:0000256" key="2">
    <source>
        <dbReference type="ARBA" id="ARBA00022723"/>
    </source>
</evidence>
<evidence type="ECO:0000256" key="5">
    <source>
        <dbReference type="SAM" id="Phobius"/>
    </source>
</evidence>
<feature type="transmembrane region" description="Helical" evidence="5">
    <location>
        <begin position="6"/>
        <end position="28"/>
    </location>
</feature>
<accession>A0A0G0P759</accession>
<evidence type="ECO:0000256" key="4">
    <source>
        <dbReference type="ARBA" id="ARBA00038168"/>
    </source>
</evidence>
<keyword evidence="2" id="KW-0479">Metal-binding</keyword>
<dbReference type="AlphaFoldDB" id="A0A0G0P759"/>
<comment type="similarity">
    <text evidence="4">Belongs to the cytochrome b5 family.</text>
</comment>
<keyword evidence="5" id="KW-1133">Transmembrane helix</keyword>
<keyword evidence="5" id="KW-0472">Membrane</keyword>
<dbReference type="Proteomes" id="UP000034764">
    <property type="component" value="Unassembled WGS sequence"/>
</dbReference>
<keyword evidence="1" id="KW-0349">Heme</keyword>
<keyword evidence="3" id="KW-0408">Iron</keyword>
<evidence type="ECO:0000313" key="8">
    <source>
        <dbReference type="Proteomes" id="UP000034764"/>
    </source>
</evidence>
<dbReference type="Gene3D" id="3.10.120.10">
    <property type="entry name" value="Cytochrome b5-like heme/steroid binding domain"/>
    <property type="match status" value="1"/>
</dbReference>